<accession>A0A1Y2FTQ2</accession>
<evidence type="ECO:0000256" key="3">
    <source>
        <dbReference type="ARBA" id="ARBA00022741"/>
    </source>
</evidence>
<keyword evidence="2" id="KW-0436">Ligase</keyword>
<comment type="similarity">
    <text evidence="1">Belongs to the ATP-dependent AMP-binding enzyme family.</text>
</comment>
<comment type="caution">
    <text evidence="7">The sequence shown here is derived from an EMBL/GenBank/DDBJ whole genome shotgun (WGS) entry which is preliminary data.</text>
</comment>
<dbReference type="Pfam" id="PF00501">
    <property type="entry name" value="AMP-binding"/>
    <property type="match status" value="1"/>
</dbReference>
<evidence type="ECO:0000256" key="4">
    <source>
        <dbReference type="ARBA" id="ARBA00022840"/>
    </source>
</evidence>
<organism evidence="7 8">
    <name type="scientific">Leucosporidium creatinivorum</name>
    <dbReference type="NCBI Taxonomy" id="106004"/>
    <lineage>
        <taxon>Eukaryota</taxon>
        <taxon>Fungi</taxon>
        <taxon>Dikarya</taxon>
        <taxon>Basidiomycota</taxon>
        <taxon>Pucciniomycotina</taxon>
        <taxon>Microbotryomycetes</taxon>
        <taxon>Leucosporidiales</taxon>
        <taxon>Leucosporidium</taxon>
    </lineage>
</organism>
<dbReference type="OrthoDB" id="10253869at2759"/>
<protein>
    <recommendedName>
        <fullName evidence="9">Acetoacetate-CoA ligase</fullName>
    </recommendedName>
</protein>
<evidence type="ECO:0000313" key="8">
    <source>
        <dbReference type="Proteomes" id="UP000193467"/>
    </source>
</evidence>
<dbReference type="NCBIfam" id="TIGR01217">
    <property type="entry name" value="ac_ac_CoA_syn"/>
    <property type="match status" value="1"/>
</dbReference>
<reference evidence="7 8" key="1">
    <citation type="submission" date="2016-07" db="EMBL/GenBank/DDBJ databases">
        <title>Pervasive Adenine N6-methylation of Active Genes in Fungi.</title>
        <authorList>
            <consortium name="DOE Joint Genome Institute"/>
            <person name="Mondo S.J."/>
            <person name="Dannebaum R.O."/>
            <person name="Kuo R.C."/>
            <person name="Labutti K."/>
            <person name="Haridas S."/>
            <person name="Kuo A."/>
            <person name="Salamov A."/>
            <person name="Ahrendt S.R."/>
            <person name="Lipzen A."/>
            <person name="Sullivan W."/>
            <person name="Andreopoulos W.B."/>
            <person name="Clum A."/>
            <person name="Lindquist E."/>
            <person name="Daum C."/>
            <person name="Ramamoorthy G.K."/>
            <person name="Gryganskyi A."/>
            <person name="Culley D."/>
            <person name="Magnuson J.K."/>
            <person name="James T.Y."/>
            <person name="O'Malley M.A."/>
            <person name="Stajich J.E."/>
            <person name="Spatafora J.W."/>
            <person name="Visel A."/>
            <person name="Grigoriev I.V."/>
        </authorList>
    </citation>
    <scope>NUCLEOTIDE SEQUENCE [LARGE SCALE GENOMIC DNA]</scope>
    <source>
        <strain evidence="7 8">62-1032</strain>
    </source>
</reference>
<dbReference type="InterPro" id="IPR020845">
    <property type="entry name" value="AMP-binding_CS"/>
</dbReference>
<evidence type="ECO:0000313" key="7">
    <source>
        <dbReference type="EMBL" id="ORY86674.1"/>
    </source>
</evidence>
<dbReference type="SUPFAM" id="SSF56801">
    <property type="entry name" value="Acetyl-CoA synthetase-like"/>
    <property type="match status" value="1"/>
</dbReference>
<feature type="domain" description="AMP-dependent synthetase/ligase" evidence="5">
    <location>
        <begin position="98"/>
        <end position="466"/>
    </location>
</feature>
<feature type="domain" description="Acetyl-coenzyme A synthetase N-terminal" evidence="6">
    <location>
        <begin position="35"/>
        <end position="93"/>
    </location>
</feature>
<evidence type="ECO:0000259" key="6">
    <source>
        <dbReference type="Pfam" id="PF16177"/>
    </source>
</evidence>
<dbReference type="InterPro" id="IPR045851">
    <property type="entry name" value="AMP-bd_C_sf"/>
</dbReference>
<keyword evidence="4" id="KW-0067">ATP-binding</keyword>
<name>A0A1Y2FTQ2_9BASI</name>
<evidence type="ECO:0000256" key="1">
    <source>
        <dbReference type="ARBA" id="ARBA00006432"/>
    </source>
</evidence>
<proteinExistence type="inferred from homology"/>
<dbReference type="GO" id="GO:0030729">
    <property type="term" value="F:acetoacetate-CoA ligase activity"/>
    <property type="evidence" value="ECO:0007669"/>
    <property type="project" value="InterPro"/>
</dbReference>
<gene>
    <name evidence="7" type="ORF">BCR35DRAFT_302389</name>
</gene>
<dbReference type="InterPro" id="IPR000873">
    <property type="entry name" value="AMP-dep_synth/lig_dom"/>
</dbReference>
<dbReference type="PANTHER" id="PTHR42921">
    <property type="entry name" value="ACETOACETYL-COA SYNTHETASE"/>
    <property type="match status" value="1"/>
</dbReference>
<keyword evidence="3" id="KW-0547">Nucleotide-binding</keyword>
<evidence type="ECO:0000256" key="2">
    <source>
        <dbReference type="ARBA" id="ARBA00022598"/>
    </source>
</evidence>
<dbReference type="InParanoid" id="A0A1Y2FTQ2"/>
<evidence type="ECO:0000259" key="5">
    <source>
        <dbReference type="Pfam" id="PF00501"/>
    </source>
</evidence>
<dbReference type="GO" id="GO:0005524">
    <property type="term" value="F:ATP binding"/>
    <property type="evidence" value="ECO:0007669"/>
    <property type="project" value="UniProtKB-KW"/>
</dbReference>
<keyword evidence="8" id="KW-1185">Reference proteome</keyword>
<dbReference type="InterPro" id="IPR005914">
    <property type="entry name" value="Acac_CoA_synth"/>
</dbReference>
<dbReference type="NCBIfam" id="NF002937">
    <property type="entry name" value="PRK03584.1"/>
    <property type="match status" value="1"/>
</dbReference>
<dbReference type="Proteomes" id="UP000193467">
    <property type="component" value="Unassembled WGS sequence"/>
</dbReference>
<dbReference type="EMBL" id="MCGR01000014">
    <property type="protein sequence ID" value="ORY86674.1"/>
    <property type="molecule type" value="Genomic_DNA"/>
</dbReference>
<dbReference type="PROSITE" id="PS00455">
    <property type="entry name" value="AMP_BINDING"/>
    <property type="match status" value="1"/>
</dbReference>
<dbReference type="AlphaFoldDB" id="A0A1Y2FTQ2"/>
<dbReference type="Gene3D" id="3.40.50.12780">
    <property type="entry name" value="N-terminal domain of ligase-like"/>
    <property type="match status" value="1"/>
</dbReference>
<dbReference type="InterPro" id="IPR042099">
    <property type="entry name" value="ANL_N_sf"/>
</dbReference>
<dbReference type="Pfam" id="PF16177">
    <property type="entry name" value="ACAS_N"/>
    <property type="match status" value="1"/>
</dbReference>
<evidence type="ECO:0008006" key="9">
    <source>
        <dbReference type="Google" id="ProtNLM"/>
    </source>
</evidence>
<dbReference type="InterPro" id="IPR032387">
    <property type="entry name" value="ACAS_N"/>
</dbReference>
<dbReference type="GO" id="GO:0006629">
    <property type="term" value="P:lipid metabolic process"/>
    <property type="evidence" value="ECO:0007669"/>
    <property type="project" value="InterPro"/>
</dbReference>
<sequence>MPARELWRPAHPEQTQMHLFKEHIAIKYTLDLPDYAALQRWSTEHIAEFWSEVWDWGEGVVASERWSEIIDLTLPMPSIPPWFQGAKLNWAENMLAAGRKTPDEVAVVECAEPPLNSPLVYNRTTHGELYTLVHTLSLSLRSLGLKPNSILVYYGPNSLHALALLLATTSIGAIWSSAASDFGAAGVLERFEQFLPPTEGAEVDERQRGELWGIVGVESVRYNGKVLSQREKLTTVVEGLEKARKERGITSKFEVVVSDYLGEGFKGGEESLQTGWKTWDALLEVGVDKKAESSDIEFWEGGFNHPLWVLFSSGTTGKPKPIVHRSGGMLLQSKKEHVLHGDMGPQDCFFQYTTTGWMMYNYLVSGLQTGATLVLFDGSPLFRPELLWQMVDDLGITIFGTSAKYLDVLSKSYDPSAKHSLSSLKQVLSTGSPLKPELFVWVYEHIKKDLLLGSITGGTDICSLFAGHNAMLPVYEGEIQCICLGMAISSFSEEGVALPADSQGDLVCTKSFPCMPAFFWGDDGGKRYHASYFDKFEGVWAHGDFCIITSSQAGNGGGLLMLGRSDGVLNPSGIRFGSSELYEVLDTFSPSAPVLNGASPALNIIEDSLVVGQKTLDGADERVVLFVKLVNEETLGDELLKEIKTRIRSTRSARHVPERILPVSDIPHTVNGKKVEVPIKKLLNGASLASINAETLRNPECLEEYVKLGALLRMELETRKQ</sequence>
<dbReference type="PANTHER" id="PTHR42921:SF1">
    <property type="entry name" value="ACETOACETYL-COA SYNTHETASE"/>
    <property type="match status" value="1"/>
</dbReference>
<dbReference type="STRING" id="106004.A0A1Y2FTQ2"/>
<dbReference type="Gene3D" id="3.30.300.30">
    <property type="match status" value="1"/>
</dbReference>